<dbReference type="AlphaFoldDB" id="A0A285VU73"/>
<dbReference type="GO" id="GO:0004803">
    <property type="term" value="F:transposase activity"/>
    <property type="evidence" value="ECO:0007669"/>
    <property type="project" value="InterPro"/>
</dbReference>
<dbReference type="EMBL" id="OBQK01000011">
    <property type="protein sequence ID" value="SOC57148.1"/>
    <property type="molecule type" value="Genomic_DNA"/>
</dbReference>
<evidence type="ECO:0000313" key="4">
    <source>
        <dbReference type="Proteomes" id="UP000219688"/>
    </source>
</evidence>
<evidence type="ECO:0000256" key="1">
    <source>
        <dbReference type="SAM" id="MobiDB-lite"/>
    </source>
</evidence>
<feature type="domain" description="Transposase IS116/IS110/IS902 C-terminal" evidence="2">
    <location>
        <begin position="24"/>
        <end position="108"/>
    </location>
</feature>
<feature type="region of interest" description="Disordered" evidence="1">
    <location>
        <begin position="128"/>
        <end position="163"/>
    </location>
</feature>
<organism evidence="3 4">
    <name type="scientific">Ornithinimicrobium cerasi</name>
    <dbReference type="NCBI Taxonomy" id="2248773"/>
    <lineage>
        <taxon>Bacteria</taxon>
        <taxon>Bacillati</taxon>
        <taxon>Actinomycetota</taxon>
        <taxon>Actinomycetes</taxon>
        <taxon>Micrococcales</taxon>
        <taxon>Ornithinimicrobiaceae</taxon>
        <taxon>Ornithinimicrobium</taxon>
    </lineage>
</organism>
<evidence type="ECO:0000259" key="2">
    <source>
        <dbReference type="Pfam" id="PF02371"/>
    </source>
</evidence>
<dbReference type="GO" id="GO:0006313">
    <property type="term" value="P:DNA transposition"/>
    <property type="evidence" value="ECO:0007669"/>
    <property type="project" value="InterPro"/>
</dbReference>
<name>A0A285VU73_9MICO</name>
<dbReference type="GO" id="GO:0003677">
    <property type="term" value="F:DNA binding"/>
    <property type="evidence" value="ECO:0007669"/>
    <property type="project" value="InterPro"/>
</dbReference>
<evidence type="ECO:0000313" key="3">
    <source>
        <dbReference type="EMBL" id="SOC57148.1"/>
    </source>
</evidence>
<proteinExistence type="predicted"/>
<dbReference type="Proteomes" id="UP000219688">
    <property type="component" value="Unassembled WGS sequence"/>
</dbReference>
<protein>
    <submittedName>
        <fullName evidence="3">Transposase IS116/IS110/IS902 family protein</fullName>
    </submittedName>
</protein>
<dbReference type="RefSeq" id="WP_097188883.1">
    <property type="nucleotide sequence ID" value="NZ_OBQK01000011.1"/>
</dbReference>
<keyword evidence="4" id="KW-1185">Reference proteome</keyword>
<dbReference type="Pfam" id="PF02371">
    <property type="entry name" value="Transposase_20"/>
    <property type="match status" value="1"/>
</dbReference>
<dbReference type="InterPro" id="IPR003346">
    <property type="entry name" value="Transposase_20"/>
</dbReference>
<accession>A0A285VU73</accession>
<sequence>MLTGQVRDVDTRIAGLYAALDPAQIARTAPGAGPVLGAAITARLGDPHRFASLAAIRSYSGLVPKVSQSGQAEHHGGITKAGDPLLRQSLRMAADMARRADPQLASTYVRLMNAGRHHDTAICHVAHRRHPDHPQPPRCVPAHQQPGPPTLTLTRDGTAGLNL</sequence>
<dbReference type="PANTHER" id="PTHR33055">
    <property type="entry name" value="TRANSPOSASE FOR INSERTION SEQUENCE ELEMENT IS1111A"/>
    <property type="match status" value="1"/>
</dbReference>
<gene>
    <name evidence="3" type="ORF">SAMN05421879_1115</name>
</gene>
<reference evidence="4" key="1">
    <citation type="submission" date="2017-08" db="EMBL/GenBank/DDBJ databases">
        <authorList>
            <person name="Varghese N."/>
            <person name="Submissions S."/>
        </authorList>
    </citation>
    <scope>NUCLEOTIDE SEQUENCE [LARGE SCALE GENOMIC DNA]</scope>
    <source>
        <strain evidence="4">USBA17B2</strain>
    </source>
</reference>
<dbReference type="InterPro" id="IPR047650">
    <property type="entry name" value="Transpos_IS110"/>
</dbReference>